<feature type="transmembrane region" description="Helical" evidence="1">
    <location>
        <begin position="20"/>
        <end position="36"/>
    </location>
</feature>
<feature type="transmembrane region" description="Helical" evidence="1">
    <location>
        <begin position="57"/>
        <end position="75"/>
    </location>
</feature>
<evidence type="ECO:0000256" key="1">
    <source>
        <dbReference type="SAM" id="Phobius"/>
    </source>
</evidence>
<keyword evidence="1" id="KW-1133">Transmembrane helix</keyword>
<protein>
    <submittedName>
        <fullName evidence="3">Very-long-chain 3-oxoacyl-CoA synthase</fullName>
    </submittedName>
</protein>
<accession>A0A914RRV5</accession>
<dbReference type="AlphaFoldDB" id="A0A914RRV5"/>
<proteinExistence type="predicted"/>
<feature type="transmembrane region" description="Helical" evidence="1">
    <location>
        <begin position="81"/>
        <end position="103"/>
    </location>
</feature>
<organism evidence="2 3">
    <name type="scientific">Parascaris equorum</name>
    <name type="common">Equine roundworm</name>
    <dbReference type="NCBI Taxonomy" id="6256"/>
    <lineage>
        <taxon>Eukaryota</taxon>
        <taxon>Metazoa</taxon>
        <taxon>Ecdysozoa</taxon>
        <taxon>Nematoda</taxon>
        <taxon>Chromadorea</taxon>
        <taxon>Rhabditida</taxon>
        <taxon>Spirurina</taxon>
        <taxon>Ascaridomorpha</taxon>
        <taxon>Ascaridoidea</taxon>
        <taxon>Ascarididae</taxon>
        <taxon>Parascaris</taxon>
    </lineage>
</organism>
<keyword evidence="2" id="KW-1185">Reference proteome</keyword>
<evidence type="ECO:0000313" key="2">
    <source>
        <dbReference type="Proteomes" id="UP000887564"/>
    </source>
</evidence>
<sequence>MQLADMYIDERAARVTTLVLWKKMSLSYCLYVWYLCGMLKEGGVKPVTLLESLQKHIIFSASVPSLLILFAYIGIHNRVVAPSMFVSHSFFIFINIARVELVIRSFEKSDKRLFAI</sequence>
<keyword evidence="1" id="KW-0472">Membrane</keyword>
<evidence type="ECO:0000313" key="3">
    <source>
        <dbReference type="WBParaSite" id="PEQ_0000468901-mRNA-1"/>
    </source>
</evidence>
<dbReference type="WBParaSite" id="PEQ_0000468901-mRNA-1">
    <property type="protein sequence ID" value="PEQ_0000468901-mRNA-1"/>
    <property type="gene ID" value="PEQ_0000468901"/>
</dbReference>
<name>A0A914RRV5_PAREQ</name>
<dbReference type="Proteomes" id="UP000887564">
    <property type="component" value="Unplaced"/>
</dbReference>
<reference evidence="3" key="1">
    <citation type="submission" date="2022-11" db="UniProtKB">
        <authorList>
            <consortium name="WormBaseParasite"/>
        </authorList>
    </citation>
    <scope>IDENTIFICATION</scope>
</reference>
<keyword evidence="1" id="KW-0812">Transmembrane</keyword>